<dbReference type="Proteomes" id="UP001057402">
    <property type="component" value="Chromosome 12"/>
</dbReference>
<gene>
    <name evidence="1" type="ORF">MLD38_038416</name>
</gene>
<sequence length="100" mass="11500">MVYNDHQVLVCSTKDLASLGNRERRFTFHSLDESREKSGSWISQGCKTNIGNFAFSEVGHLCVSQSENSGEKTLDREHVLFSSENPERKTKIATPWHEWR</sequence>
<organism evidence="1 2">
    <name type="scientific">Melastoma candidum</name>
    <dbReference type="NCBI Taxonomy" id="119954"/>
    <lineage>
        <taxon>Eukaryota</taxon>
        <taxon>Viridiplantae</taxon>
        <taxon>Streptophyta</taxon>
        <taxon>Embryophyta</taxon>
        <taxon>Tracheophyta</taxon>
        <taxon>Spermatophyta</taxon>
        <taxon>Magnoliopsida</taxon>
        <taxon>eudicotyledons</taxon>
        <taxon>Gunneridae</taxon>
        <taxon>Pentapetalae</taxon>
        <taxon>rosids</taxon>
        <taxon>malvids</taxon>
        <taxon>Myrtales</taxon>
        <taxon>Melastomataceae</taxon>
        <taxon>Melastomatoideae</taxon>
        <taxon>Melastomateae</taxon>
        <taxon>Melastoma</taxon>
    </lineage>
</organism>
<evidence type="ECO:0000313" key="1">
    <source>
        <dbReference type="EMBL" id="KAI4302697.1"/>
    </source>
</evidence>
<name>A0ACB9KZ29_9MYRT</name>
<reference evidence="2" key="1">
    <citation type="journal article" date="2023" name="Front. Plant Sci.">
        <title>Chromosomal-level genome assembly of Melastoma candidum provides insights into trichome evolution.</title>
        <authorList>
            <person name="Zhong Y."/>
            <person name="Wu W."/>
            <person name="Sun C."/>
            <person name="Zou P."/>
            <person name="Liu Y."/>
            <person name="Dai S."/>
            <person name="Zhou R."/>
        </authorList>
    </citation>
    <scope>NUCLEOTIDE SEQUENCE [LARGE SCALE GENOMIC DNA]</scope>
</reference>
<accession>A0ACB9KZ29</accession>
<dbReference type="EMBL" id="CM042891">
    <property type="protein sequence ID" value="KAI4302697.1"/>
    <property type="molecule type" value="Genomic_DNA"/>
</dbReference>
<keyword evidence="2" id="KW-1185">Reference proteome</keyword>
<protein>
    <submittedName>
        <fullName evidence="1">Uncharacterized protein</fullName>
    </submittedName>
</protein>
<comment type="caution">
    <text evidence="1">The sequence shown here is derived from an EMBL/GenBank/DDBJ whole genome shotgun (WGS) entry which is preliminary data.</text>
</comment>
<proteinExistence type="predicted"/>
<evidence type="ECO:0000313" key="2">
    <source>
        <dbReference type="Proteomes" id="UP001057402"/>
    </source>
</evidence>